<dbReference type="EMBL" id="QWEX01000001">
    <property type="protein sequence ID" value="RXV73469.1"/>
    <property type="molecule type" value="Genomic_DNA"/>
</dbReference>
<proteinExistence type="predicted"/>
<evidence type="ECO:0000313" key="1">
    <source>
        <dbReference type="EMBL" id="RXV73469.1"/>
    </source>
</evidence>
<gene>
    <name evidence="1" type="ORF">D1006_14775</name>
</gene>
<dbReference type="AlphaFoldDB" id="A0A4Q2AT79"/>
<evidence type="ECO:0000313" key="2">
    <source>
        <dbReference type="Proteomes" id="UP000289650"/>
    </source>
</evidence>
<organism evidence="1 2">
    <name type="scientific">Burkholderia stabilis</name>
    <dbReference type="NCBI Taxonomy" id="95485"/>
    <lineage>
        <taxon>Bacteria</taxon>
        <taxon>Pseudomonadati</taxon>
        <taxon>Pseudomonadota</taxon>
        <taxon>Betaproteobacteria</taxon>
        <taxon>Burkholderiales</taxon>
        <taxon>Burkholderiaceae</taxon>
        <taxon>Burkholderia</taxon>
        <taxon>Burkholderia cepacia complex</taxon>
    </lineage>
</organism>
<accession>A0A4Q2AT79</accession>
<protein>
    <submittedName>
        <fullName evidence="1">Uncharacterized protein</fullName>
    </submittedName>
</protein>
<name>A0A4Q2AT79_9BURK</name>
<comment type="caution">
    <text evidence="1">The sequence shown here is derived from an EMBL/GenBank/DDBJ whole genome shotgun (WGS) entry which is preliminary data.</text>
</comment>
<reference evidence="1 2" key="1">
    <citation type="submission" date="2018-08" db="EMBL/GenBank/DDBJ databases">
        <title>Mountain-cultivated ginseng endophyte, Burkholderia stabilis and its activity against ginseng root rot disease.</title>
        <authorList>
            <person name="Tapan Kumar M."/>
            <person name="Bae H."/>
            <person name="Shanmugam G."/>
            <person name="Jeon J."/>
        </authorList>
    </citation>
    <scope>NUCLEOTIDE SEQUENCE [LARGE SCALE GENOMIC DNA]</scope>
    <source>
        <strain evidence="1 2">EB159</strain>
    </source>
</reference>
<dbReference type="Proteomes" id="UP000289650">
    <property type="component" value="Unassembled WGS sequence"/>
</dbReference>
<sequence length="60" mass="6843">MIIRTINIRDEGIEFASKEQEFIATTLSKLKYFIERYVSGRNGNGAMQLNICTISIDDDV</sequence>